<organism evidence="7 8">
    <name type="scientific">Streptomyces aidingensis</name>
    <dbReference type="NCBI Taxonomy" id="910347"/>
    <lineage>
        <taxon>Bacteria</taxon>
        <taxon>Bacillati</taxon>
        <taxon>Actinomycetota</taxon>
        <taxon>Actinomycetes</taxon>
        <taxon>Kitasatosporales</taxon>
        <taxon>Streptomycetaceae</taxon>
        <taxon>Streptomyces</taxon>
    </lineage>
</organism>
<feature type="domain" description="Solute-binding protein family 5" evidence="6">
    <location>
        <begin position="80"/>
        <end position="461"/>
    </location>
</feature>
<dbReference type="InterPro" id="IPR000914">
    <property type="entry name" value="SBP_5_dom"/>
</dbReference>
<dbReference type="Gene3D" id="3.10.105.10">
    <property type="entry name" value="Dipeptide-binding Protein, Domain 3"/>
    <property type="match status" value="1"/>
</dbReference>
<comment type="subcellular location">
    <subcellularLocation>
        <location evidence="1">Cell envelope</location>
    </subcellularLocation>
</comment>
<dbReference type="GO" id="GO:0030313">
    <property type="term" value="C:cell envelope"/>
    <property type="evidence" value="ECO:0007669"/>
    <property type="project" value="UniProtKB-SubCell"/>
</dbReference>
<comment type="similarity">
    <text evidence="2">Belongs to the bacterial solute-binding protein 5 family.</text>
</comment>
<dbReference type="RefSeq" id="WP_093836733.1">
    <property type="nucleotide sequence ID" value="NZ_FOLM01000001.1"/>
</dbReference>
<evidence type="ECO:0000256" key="1">
    <source>
        <dbReference type="ARBA" id="ARBA00004196"/>
    </source>
</evidence>
<keyword evidence="5" id="KW-0472">Membrane</keyword>
<dbReference type="InterPro" id="IPR039424">
    <property type="entry name" value="SBP_5"/>
</dbReference>
<name>A0A1I1EFM7_9ACTN</name>
<dbReference type="PANTHER" id="PTHR30290:SF10">
    <property type="entry name" value="PERIPLASMIC OLIGOPEPTIDE-BINDING PROTEIN-RELATED"/>
    <property type="match status" value="1"/>
</dbReference>
<dbReference type="AlphaFoldDB" id="A0A1I1EFM7"/>
<dbReference type="GO" id="GO:0015833">
    <property type="term" value="P:peptide transport"/>
    <property type="evidence" value="ECO:0007669"/>
    <property type="project" value="TreeGrafter"/>
</dbReference>
<sequence length="545" mass="58911">MRAISAKGGIGILLAGVLVVGAIGGWLVLRSDSGNEEPIVIGVTDRAESLDPGASYSAGSWDLYSNLFQGLLTLSSGSDTPVPDAAESCEFTDNAYQVYRCTLREGLRFSSGREVSPEDVKHSIERIQAMAQRAANEAEDESIPEADRFAYSGPISLVQGVEAVRTDGQDVIFELAEPDVTFPYVLAGGAGSIVDREEYPLEAPREDGEAVGSGPYVLTDYAEVDEETGTPGFAELSPNPDYRGAVDGPRQPVTIRYYPGPAELKEAWEKREIDVNAGQMAAGDIVEVDRNDAGIRYEETTGFSVRMLVNGVSGTGPTSDKAVRQALAGLLDRDAISSQVRLDTVEPAYSLIPVGVAGHGTPYYDLYSESGPEAVRSSLRNEGYELPVPLTFGYAGQVHAEETAFIDQMLEADGIFDITVEEFQSFGDIFAALQAGDIDSYFVGWRPDFSDPDTYTAPLLLEDSVLSHGYANARIAQLVAETKGQPQRGSTTELFREIQAIAAEDAVVVPIWQDWQFTVAVREITGLTNLRDAGGIFRLWELDRL</sequence>
<dbReference type="GO" id="GO:1904680">
    <property type="term" value="F:peptide transmembrane transporter activity"/>
    <property type="evidence" value="ECO:0007669"/>
    <property type="project" value="TreeGrafter"/>
</dbReference>
<dbReference type="GO" id="GO:0043190">
    <property type="term" value="C:ATP-binding cassette (ABC) transporter complex"/>
    <property type="evidence" value="ECO:0007669"/>
    <property type="project" value="InterPro"/>
</dbReference>
<evidence type="ECO:0000256" key="5">
    <source>
        <dbReference type="SAM" id="Phobius"/>
    </source>
</evidence>
<dbReference type="Proteomes" id="UP000199207">
    <property type="component" value="Unassembled WGS sequence"/>
</dbReference>
<dbReference type="PANTHER" id="PTHR30290">
    <property type="entry name" value="PERIPLASMIC BINDING COMPONENT OF ABC TRANSPORTER"/>
    <property type="match status" value="1"/>
</dbReference>
<accession>A0A1I1EFM7</accession>
<dbReference type="Pfam" id="PF00496">
    <property type="entry name" value="SBP_bac_5"/>
    <property type="match status" value="1"/>
</dbReference>
<keyword evidence="3" id="KW-0813">Transport</keyword>
<evidence type="ECO:0000259" key="6">
    <source>
        <dbReference type="Pfam" id="PF00496"/>
    </source>
</evidence>
<reference evidence="7 8" key="1">
    <citation type="submission" date="2016-10" db="EMBL/GenBank/DDBJ databases">
        <authorList>
            <person name="de Groot N.N."/>
        </authorList>
    </citation>
    <scope>NUCLEOTIDE SEQUENCE [LARGE SCALE GENOMIC DNA]</scope>
    <source>
        <strain evidence="7 8">CGMCC 4.5739</strain>
    </source>
</reference>
<keyword evidence="5" id="KW-0812">Transmembrane</keyword>
<dbReference type="GO" id="GO:0042597">
    <property type="term" value="C:periplasmic space"/>
    <property type="evidence" value="ECO:0007669"/>
    <property type="project" value="UniProtKB-ARBA"/>
</dbReference>
<proteinExistence type="inferred from homology"/>
<dbReference type="OrthoDB" id="9801912at2"/>
<dbReference type="STRING" id="910347.SAMN05421773_101288"/>
<dbReference type="PIRSF" id="PIRSF002741">
    <property type="entry name" value="MppA"/>
    <property type="match status" value="1"/>
</dbReference>
<keyword evidence="5" id="KW-1133">Transmembrane helix</keyword>
<evidence type="ECO:0000256" key="3">
    <source>
        <dbReference type="ARBA" id="ARBA00022448"/>
    </source>
</evidence>
<evidence type="ECO:0000313" key="8">
    <source>
        <dbReference type="Proteomes" id="UP000199207"/>
    </source>
</evidence>
<evidence type="ECO:0000313" key="7">
    <source>
        <dbReference type="EMBL" id="SFB85969.1"/>
    </source>
</evidence>
<dbReference type="SUPFAM" id="SSF53850">
    <property type="entry name" value="Periplasmic binding protein-like II"/>
    <property type="match status" value="1"/>
</dbReference>
<feature type="transmembrane region" description="Helical" evidence="5">
    <location>
        <begin position="12"/>
        <end position="29"/>
    </location>
</feature>
<gene>
    <name evidence="7" type="ORF">SAMN05421773_101288</name>
</gene>
<keyword evidence="8" id="KW-1185">Reference proteome</keyword>
<keyword evidence="4" id="KW-0732">Signal</keyword>
<protein>
    <submittedName>
        <fullName evidence="7">Peptide/nickel transport system substrate-binding protein</fullName>
    </submittedName>
</protein>
<dbReference type="InterPro" id="IPR030678">
    <property type="entry name" value="Peptide/Ni-bd"/>
</dbReference>
<dbReference type="Gene3D" id="3.40.190.10">
    <property type="entry name" value="Periplasmic binding protein-like II"/>
    <property type="match status" value="1"/>
</dbReference>
<evidence type="ECO:0000256" key="2">
    <source>
        <dbReference type="ARBA" id="ARBA00005695"/>
    </source>
</evidence>
<dbReference type="EMBL" id="FOLM01000001">
    <property type="protein sequence ID" value="SFB85969.1"/>
    <property type="molecule type" value="Genomic_DNA"/>
</dbReference>
<evidence type="ECO:0000256" key="4">
    <source>
        <dbReference type="ARBA" id="ARBA00022729"/>
    </source>
</evidence>